<reference evidence="7" key="1">
    <citation type="journal article" date="2020" name="Stud. Mycol.">
        <title>101 Dothideomycetes genomes: A test case for predicting lifestyles and emergence of pathogens.</title>
        <authorList>
            <person name="Haridas S."/>
            <person name="Albert R."/>
            <person name="Binder M."/>
            <person name="Bloem J."/>
            <person name="LaButti K."/>
            <person name="Salamov A."/>
            <person name="Andreopoulos B."/>
            <person name="Baker S."/>
            <person name="Barry K."/>
            <person name="Bills G."/>
            <person name="Bluhm B."/>
            <person name="Cannon C."/>
            <person name="Castanera R."/>
            <person name="Culley D."/>
            <person name="Daum C."/>
            <person name="Ezra D."/>
            <person name="Gonzalez J."/>
            <person name="Henrissat B."/>
            <person name="Kuo A."/>
            <person name="Liang C."/>
            <person name="Lipzen A."/>
            <person name="Lutzoni F."/>
            <person name="Magnuson J."/>
            <person name="Mondo S."/>
            <person name="Nolan M."/>
            <person name="Ohm R."/>
            <person name="Pangilinan J."/>
            <person name="Park H.-J."/>
            <person name="Ramirez L."/>
            <person name="Alfaro M."/>
            <person name="Sun H."/>
            <person name="Tritt A."/>
            <person name="Yoshinaga Y."/>
            <person name="Zwiers L.-H."/>
            <person name="Turgeon B."/>
            <person name="Goodwin S."/>
            <person name="Spatafora J."/>
            <person name="Crous P."/>
            <person name="Grigoriev I."/>
        </authorList>
    </citation>
    <scope>NUCLEOTIDE SEQUENCE [LARGE SCALE GENOMIC DNA]</scope>
    <source>
        <strain evidence="7">CBS 304.66</strain>
    </source>
</reference>
<gene>
    <name evidence="6" type="ORF">CC78DRAFT_532952</name>
</gene>
<evidence type="ECO:0000256" key="2">
    <source>
        <dbReference type="ARBA" id="ARBA00023136"/>
    </source>
</evidence>
<organism evidence="6 7">
    <name type="scientific">Lojkania enalia</name>
    <dbReference type="NCBI Taxonomy" id="147567"/>
    <lineage>
        <taxon>Eukaryota</taxon>
        <taxon>Fungi</taxon>
        <taxon>Dikarya</taxon>
        <taxon>Ascomycota</taxon>
        <taxon>Pezizomycotina</taxon>
        <taxon>Dothideomycetes</taxon>
        <taxon>Pleosporomycetidae</taxon>
        <taxon>Pleosporales</taxon>
        <taxon>Pleosporales incertae sedis</taxon>
        <taxon>Lojkania</taxon>
    </lineage>
</organism>
<dbReference type="PANTHER" id="PTHR12652:SF25">
    <property type="entry name" value="MICROBODY (PEROXISOME) PROLIFERATION PROTEIN PEROXIN 11C (EUROFUNG)"/>
    <property type="match status" value="1"/>
</dbReference>
<keyword evidence="3" id="KW-0576">Peroxisome</keyword>
<evidence type="ECO:0000256" key="4">
    <source>
        <dbReference type="ARBA" id="ARBA00046271"/>
    </source>
</evidence>
<evidence type="ECO:0008006" key="8">
    <source>
        <dbReference type="Google" id="ProtNLM"/>
    </source>
</evidence>
<feature type="region of interest" description="Disordered" evidence="5">
    <location>
        <begin position="1"/>
        <end position="25"/>
    </location>
</feature>
<sequence length="326" mass="36471">MPPDPAIEPPTSTPSAPPNPQPSSNNLRNFRLHVLKILSRILAKTDITLLRLSHFFSSPTSTDALLCTLSYTLELLHALFSRLLTRYLTTLATSLATKADAFLLPGESLIATLPTPKSTKWLAQAVRSTKSLAETIGDFRIFVRLWGLAGLYTWARSTYAAPLARDARTGDRVVRGVVWAQIASCVLFQVLENGAYLSSKGVLTGEAWAGEAGKVRETRWWVWSSRFWAAHVGLEFVRLWALWRLNRKREGEEEKEKDGEKEGKLIREQRKREDWVWWRDLVSNVAYFPMTLHWSVEEGILSDLGVGALGAVAGGALLVDAWKQTA</sequence>
<keyword evidence="7" id="KW-1185">Reference proteome</keyword>
<dbReference type="PANTHER" id="PTHR12652">
    <property type="entry name" value="PEROXISOMAL BIOGENESIS FACTOR 11"/>
    <property type="match status" value="1"/>
</dbReference>
<protein>
    <recommendedName>
        <fullName evidence="8">Peroxin 11C</fullName>
    </recommendedName>
</protein>
<evidence type="ECO:0000313" key="6">
    <source>
        <dbReference type="EMBL" id="KAF2264833.1"/>
    </source>
</evidence>
<keyword evidence="1" id="KW-0962">Peroxisome biogenesis</keyword>
<evidence type="ECO:0000256" key="3">
    <source>
        <dbReference type="ARBA" id="ARBA00023140"/>
    </source>
</evidence>
<feature type="compositionally biased region" description="Pro residues" evidence="5">
    <location>
        <begin position="1"/>
        <end position="21"/>
    </location>
</feature>
<accession>A0A9P4KA27</accession>
<dbReference type="GO" id="GO:0005778">
    <property type="term" value="C:peroxisomal membrane"/>
    <property type="evidence" value="ECO:0007669"/>
    <property type="project" value="UniProtKB-SubCell"/>
</dbReference>
<comment type="subcellular location">
    <subcellularLocation>
        <location evidence="4">Peroxisome membrane</location>
    </subcellularLocation>
</comment>
<evidence type="ECO:0000256" key="5">
    <source>
        <dbReference type="SAM" id="MobiDB-lite"/>
    </source>
</evidence>
<dbReference type="OrthoDB" id="10005898at2759"/>
<dbReference type="GO" id="GO:0016559">
    <property type="term" value="P:peroxisome fission"/>
    <property type="evidence" value="ECO:0007669"/>
    <property type="project" value="InterPro"/>
</dbReference>
<dbReference type="EMBL" id="ML986613">
    <property type="protein sequence ID" value="KAF2264833.1"/>
    <property type="molecule type" value="Genomic_DNA"/>
</dbReference>
<keyword evidence="2" id="KW-0472">Membrane</keyword>
<dbReference type="Proteomes" id="UP000800093">
    <property type="component" value="Unassembled WGS sequence"/>
</dbReference>
<evidence type="ECO:0000256" key="1">
    <source>
        <dbReference type="ARBA" id="ARBA00022593"/>
    </source>
</evidence>
<evidence type="ECO:0000313" key="7">
    <source>
        <dbReference type="Proteomes" id="UP000800093"/>
    </source>
</evidence>
<dbReference type="InterPro" id="IPR008733">
    <property type="entry name" value="PEX11"/>
</dbReference>
<dbReference type="AlphaFoldDB" id="A0A9P4KA27"/>
<dbReference type="Pfam" id="PF05648">
    <property type="entry name" value="PEX11"/>
    <property type="match status" value="1"/>
</dbReference>
<name>A0A9P4KA27_9PLEO</name>
<comment type="caution">
    <text evidence="6">The sequence shown here is derived from an EMBL/GenBank/DDBJ whole genome shotgun (WGS) entry which is preliminary data.</text>
</comment>
<proteinExistence type="predicted"/>